<evidence type="ECO:0000256" key="1">
    <source>
        <dbReference type="SAM" id="MobiDB-lite"/>
    </source>
</evidence>
<sequence>MILFNTMIPSSKPAVKPQAEQSTPSEPPPYSEKRDARRNIDDEVQALFLQMAVGIHFLPVFLQLCLFIVIVMTTRQSNQLVLIGGALLGFTVVASACSLIYFVKRVRPTNQQHNDTP</sequence>
<gene>
    <name evidence="3" type="primary">A5</name>
</gene>
<accession>G8XU78</accession>
<dbReference type="KEGG" id="vg:11464182"/>
<evidence type="ECO:0000313" key="3">
    <source>
        <dbReference type="EMBL" id="AEV80815.1"/>
    </source>
</evidence>
<dbReference type="Proteomes" id="UP000113968">
    <property type="component" value="Segment"/>
</dbReference>
<reference evidence="3" key="1">
    <citation type="submission" date="2011-12" db="EMBL/GenBank/DDBJ databases">
        <title>Comparative genomics of primate cytomegaloviruses.</title>
        <authorList>
            <person name="Davison A.J."/>
            <person name="Holton M."/>
            <person name="Dolan A."/>
            <person name="Dargan D.J."/>
            <person name="Gatherer D."/>
            <person name="Hayward G.S."/>
        </authorList>
    </citation>
    <scope>NUCLEOTIDE SEQUENCE [LARGE SCALE GENOMIC DNA]</scope>
    <source>
        <strain evidence="3">S34E</strain>
    </source>
</reference>
<keyword evidence="4" id="KW-1185">Reference proteome</keyword>
<organism evidence="3 4">
    <name type="scientific">Aotine betaherpesvirus 1</name>
    <dbReference type="NCBI Taxonomy" id="50290"/>
    <lineage>
        <taxon>Viruses</taxon>
        <taxon>Duplodnaviria</taxon>
        <taxon>Heunggongvirae</taxon>
        <taxon>Peploviricota</taxon>
        <taxon>Herviviricetes</taxon>
        <taxon>Herpesvirales</taxon>
        <taxon>Orthoherpesviridae</taxon>
        <taxon>Betaherpesvirinae</taxon>
        <taxon>Cytomegalovirus</taxon>
        <taxon>Cytomegalovirus aotinebeta1</taxon>
    </lineage>
</organism>
<protein>
    <submittedName>
        <fullName evidence="3">Protein A5</fullName>
    </submittedName>
</protein>
<name>G8XU78_9BETA</name>
<proteinExistence type="predicted"/>
<keyword evidence="2" id="KW-0472">Membrane</keyword>
<evidence type="ECO:0000256" key="2">
    <source>
        <dbReference type="SAM" id="Phobius"/>
    </source>
</evidence>
<feature type="region of interest" description="Disordered" evidence="1">
    <location>
        <begin position="1"/>
        <end position="36"/>
    </location>
</feature>
<keyword evidence="2" id="KW-1133">Transmembrane helix</keyword>
<dbReference type="RefSeq" id="YP_004940029.1">
    <property type="nucleotide sequence ID" value="NC_016447.1"/>
</dbReference>
<keyword evidence="2" id="KW-0812">Transmembrane</keyword>
<evidence type="ECO:0000313" key="4">
    <source>
        <dbReference type="Proteomes" id="UP000113968"/>
    </source>
</evidence>
<dbReference type="GeneID" id="11464182"/>
<feature type="transmembrane region" description="Helical" evidence="2">
    <location>
        <begin position="80"/>
        <end position="103"/>
    </location>
</feature>
<feature type="transmembrane region" description="Helical" evidence="2">
    <location>
        <begin position="47"/>
        <end position="74"/>
    </location>
</feature>
<dbReference type="EMBL" id="FJ483970">
    <property type="protein sequence ID" value="AEV80815.1"/>
    <property type="molecule type" value="Genomic_DNA"/>
</dbReference>